<keyword evidence="3" id="KW-0285">Flavoprotein</keyword>
<evidence type="ECO:0000313" key="9">
    <source>
        <dbReference type="Proteomes" id="UP000589626"/>
    </source>
</evidence>
<dbReference type="InterPro" id="IPR012951">
    <property type="entry name" value="BBE"/>
</dbReference>
<organism evidence="8 9">
    <name type="scientific">Nocardioides soli</name>
    <dbReference type="NCBI Taxonomy" id="1036020"/>
    <lineage>
        <taxon>Bacteria</taxon>
        <taxon>Bacillati</taxon>
        <taxon>Actinomycetota</taxon>
        <taxon>Actinomycetes</taxon>
        <taxon>Propionibacteriales</taxon>
        <taxon>Nocardioidaceae</taxon>
        <taxon>Nocardioides</taxon>
    </lineage>
</organism>
<dbReference type="InterPro" id="IPR006094">
    <property type="entry name" value="Oxid_FAD_bind_N"/>
</dbReference>
<dbReference type="InterPro" id="IPR050416">
    <property type="entry name" value="FAD-linked_Oxidoreductase"/>
</dbReference>
<dbReference type="EMBL" id="JACHWR010000002">
    <property type="protein sequence ID" value="MBB3042386.1"/>
    <property type="molecule type" value="Genomic_DNA"/>
</dbReference>
<dbReference type="InterPro" id="IPR006093">
    <property type="entry name" value="Oxy_OxRdtase_FAD_BS"/>
</dbReference>
<accession>A0A7W4VV65</accession>
<keyword evidence="4" id="KW-0274">FAD</keyword>
<dbReference type="InterPro" id="IPR036318">
    <property type="entry name" value="FAD-bd_PCMH-like_sf"/>
</dbReference>
<name>A0A7W4VV65_9ACTN</name>
<proteinExistence type="inferred from homology"/>
<dbReference type="RefSeq" id="WP_183592358.1">
    <property type="nucleotide sequence ID" value="NZ_JACHWR010000002.1"/>
</dbReference>
<feature type="region of interest" description="Disordered" evidence="6">
    <location>
        <begin position="1"/>
        <end position="22"/>
    </location>
</feature>
<evidence type="ECO:0000256" key="6">
    <source>
        <dbReference type="SAM" id="MobiDB-lite"/>
    </source>
</evidence>
<dbReference type="Gene3D" id="3.40.462.20">
    <property type="match status" value="1"/>
</dbReference>
<comment type="similarity">
    <text evidence="2">Belongs to the oxygen-dependent FAD-linked oxidoreductase family.</text>
</comment>
<dbReference type="Proteomes" id="UP000589626">
    <property type="component" value="Unassembled WGS sequence"/>
</dbReference>
<reference evidence="8 9" key="1">
    <citation type="submission" date="2020-08" db="EMBL/GenBank/DDBJ databases">
        <title>Sequencing the genomes of 1000 actinobacteria strains.</title>
        <authorList>
            <person name="Klenk H.-P."/>
        </authorList>
    </citation>
    <scope>NUCLEOTIDE SEQUENCE [LARGE SCALE GENOMIC DNA]</scope>
    <source>
        <strain evidence="8 9">DSM 105498</strain>
    </source>
</reference>
<dbReference type="PROSITE" id="PS00862">
    <property type="entry name" value="OX2_COVAL_FAD"/>
    <property type="match status" value="1"/>
</dbReference>
<evidence type="ECO:0000256" key="1">
    <source>
        <dbReference type="ARBA" id="ARBA00001974"/>
    </source>
</evidence>
<evidence type="ECO:0000256" key="3">
    <source>
        <dbReference type="ARBA" id="ARBA00022630"/>
    </source>
</evidence>
<feature type="domain" description="FAD-binding PCMH-type" evidence="7">
    <location>
        <begin position="36"/>
        <end position="206"/>
    </location>
</feature>
<evidence type="ECO:0000256" key="4">
    <source>
        <dbReference type="ARBA" id="ARBA00022827"/>
    </source>
</evidence>
<comment type="caution">
    <text evidence="8">The sequence shown here is derived from an EMBL/GenBank/DDBJ whole genome shotgun (WGS) entry which is preliminary data.</text>
</comment>
<keyword evidence="5" id="KW-0560">Oxidoreductase</keyword>
<gene>
    <name evidence="8" type="ORF">FHU40_002204</name>
</gene>
<comment type="cofactor">
    <cofactor evidence="1">
        <name>FAD</name>
        <dbReference type="ChEBI" id="CHEBI:57692"/>
    </cofactor>
</comment>
<dbReference type="Pfam" id="PF01565">
    <property type="entry name" value="FAD_binding_4"/>
    <property type="match status" value="1"/>
</dbReference>
<dbReference type="Gene3D" id="3.30.465.10">
    <property type="match status" value="1"/>
</dbReference>
<dbReference type="GO" id="GO:0016491">
    <property type="term" value="F:oxidoreductase activity"/>
    <property type="evidence" value="ECO:0007669"/>
    <property type="project" value="UniProtKB-KW"/>
</dbReference>
<dbReference type="Gene3D" id="3.30.43.10">
    <property type="entry name" value="Uridine Diphospho-n-acetylenolpyruvylglucosamine Reductase, domain 2"/>
    <property type="match status" value="1"/>
</dbReference>
<evidence type="ECO:0000259" key="7">
    <source>
        <dbReference type="PROSITE" id="PS51387"/>
    </source>
</evidence>
<dbReference type="InterPro" id="IPR016169">
    <property type="entry name" value="FAD-bd_PCMH_sub2"/>
</dbReference>
<evidence type="ECO:0000313" key="8">
    <source>
        <dbReference type="EMBL" id="MBB3042386.1"/>
    </source>
</evidence>
<dbReference type="GO" id="GO:0071949">
    <property type="term" value="F:FAD binding"/>
    <property type="evidence" value="ECO:0007669"/>
    <property type="project" value="InterPro"/>
</dbReference>
<dbReference type="InterPro" id="IPR016166">
    <property type="entry name" value="FAD-bd_PCMH"/>
</dbReference>
<dbReference type="SUPFAM" id="SSF56176">
    <property type="entry name" value="FAD-binding/transporter-associated domain-like"/>
    <property type="match status" value="1"/>
</dbReference>
<dbReference type="PANTHER" id="PTHR42973:SF39">
    <property type="entry name" value="FAD-BINDING PCMH-TYPE DOMAIN-CONTAINING PROTEIN"/>
    <property type="match status" value="1"/>
</dbReference>
<dbReference type="PROSITE" id="PS51387">
    <property type="entry name" value="FAD_PCMH"/>
    <property type="match status" value="1"/>
</dbReference>
<sequence length="469" mass="50735">MTSTLDTSALDGTDNHLVRPGTQEYDEARTLWNGMIDRRPALIVQPASTEDVAAAVRWAAEAGQPVAVKGGGHSAPGYSMCDDGVVIDLSRIDHADVDPVTCTARLGGGALLGDLDRATAEHELVVPAGAVSHTGAGGLILGGGFGHLMRKHGLSIDSLVGATVVLADGRVVDADEQTEPDLFWALRGGSGNFGIVTEFRLRCHPFGREVYVCAPIVELQHARAALEIWRREMVDAPDELTWNNFFRGAPAIEGFEWVPEHLREQPVLMMPMIWAGDPADGRREIEARLALLDGLVSASTGGVMPFVELQSLFDEVFAHGRRHYAKAGFLTGLPDEVLDVLIEAMHRLPHHASQIELMRLGGAVARVPAEATAFPHRTADWPFNLIGLWDDPAQDPEVRQWVRDLYAALEPHATGGAYVNYAGGEEAGGSRSAYGDGVGGRTWDRLVALKRRYDPTNLFRFNANLAPAE</sequence>
<dbReference type="AlphaFoldDB" id="A0A7W4VV65"/>
<evidence type="ECO:0000256" key="5">
    <source>
        <dbReference type="ARBA" id="ARBA00023002"/>
    </source>
</evidence>
<protein>
    <submittedName>
        <fullName evidence="8">FAD/FMN-containing dehydrogenase</fullName>
    </submittedName>
</protein>
<keyword evidence="9" id="KW-1185">Reference proteome</keyword>
<evidence type="ECO:0000256" key="2">
    <source>
        <dbReference type="ARBA" id="ARBA00005466"/>
    </source>
</evidence>
<dbReference type="Pfam" id="PF08031">
    <property type="entry name" value="BBE"/>
    <property type="match status" value="1"/>
</dbReference>
<dbReference type="InterPro" id="IPR016167">
    <property type="entry name" value="FAD-bd_PCMH_sub1"/>
</dbReference>
<dbReference type="PANTHER" id="PTHR42973">
    <property type="entry name" value="BINDING OXIDOREDUCTASE, PUTATIVE (AFU_ORTHOLOGUE AFUA_1G17690)-RELATED"/>
    <property type="match status" value="1"/>
</dbReference>